<reference evidence="2 3" key="1">
    <citation type="journal article" date="2011" name="Stand. Genomic Sci.">
        <title>High quality draft genome sequence of Segniliparus rugosus CDC 945(T)= (ATCC BAA-974(T)).</title>
        <authorList>
            <person name="Earl A.M."/>
            <person name="Desjardins C.A."/>
            <person name="Fitzgerald M.G."/>
            <person name="Arachchi H.M."/>
            <person name="Zeng Q."/>
            <person name="Mehta T."/>
            <person name="Griggs A."/>
            <person name="Birren B.W."/>
            <person name="Toney N.C."/>
            <person name="Carr J."/>
            <person name="Posey J."/>
            <person name="Butler W.R."/>
        </authorList>
    </citation>
    <scope>NUCLEOTIDE SEQUENCE [LARGE SCALE GENOMIC DNA]</scope>
    <source>
        <strain evidence="3">ATCC BAA-974 / DSM 45345 / CCUG 50838 / CIP 108380 / JCM 13579 / CDC 945</strain>
    </source>
</reference>
<gene>
    <name evidence="2" type="ORF">HMPREF9336_00392</name>
</gene>
<feature type="compositionally biased region" description="Basic and acidic residues" evidence="1">
    <location>
        <begin position="103"/>
        <end position="114"/>
    </location>
</feature>
<evidence type="ECO:0000313" key="2">
    <source>
        <dbReference type="EMBL" id="EFV14701.1"/>
    </source>
</evidence>
<sequence>MTDGDITWEEMWAEEELQRQTAAEAARLSGSWSAPEFPSSSWEAEPAQPMLAPEPYFGEQAPHHPEPQPYFEFSADPVGAQEDSQQPPALRVTLPSSAPARPTWRDPGEERVEGLDELDWQAPPPVAAEESGPSARERAWETTWADDIHRHRPKHAK</sequence>
<dbReference type="OrthoDB" id="9893703at2"/>
<name>E5XLM3_SEGRC</name>
<protein>
    <submittedName>
        <fullName evidence="2">Uncharacterized protein</fullName>
    </submittedName>
</protein>
<comment type="caution">
    <text evidence="2">The sequence shown here is derived from an EMBL/GenBank/DDBJ whole genome shotgun (WGS) entry which is preliminary data.</text>
</comment>
<accession>E5XLM3</accession>
<keyword evidence="3" id="KW-1185">Reference proteome</keyword>
<dbReference type="EMBL" id="ACZI02000003">
    <property type="protein sequence ID" value="EFV14701.1"/>
    <property type="molecule type" value="Genomic_DNA"/>
</dbReference>
<organism evidence="2 3">
    <name type="scientific">Segniliparus rugosus (strain ATCC BAA-974 / DSM 45345 / CCUG 50838 / CIP 108380 / JCM 13579 / CDC 945)</name>
    <dbReference type="NCBI Taxonomy" id="679197"/>
    <lineage>
        <taxon>Bacteria</taxon>
        <taxon>Bacillati</taxon>
        <taxon>Actinomycetota</taxon>
        <taxon>Actinomycetes</taxon>
        <taxon>Mycobacteriales</taxon>
        <taxon>Segniliparaceae</taxon>
        <taxon>Segniliparus</taxon>
    </lineage>
</organism>
<feature type="region of interest" description="Disordered" evidence="1">
    <location>
        <begin position="17"/>
        <end position="157"/>
    </location>
</feature>
<dbReference type="RefSeq" id="WP_007467328.1">
    <property type="nucleotide sequence ID" value="NZ_KI391954.1"/>
</dbReference>
<evidence type="ECO:0000256" key="1">
    <source>
        <dbReference type="SAM" id="MobiDB-lite"/>
    </source>
</evidence>
<evidence type="ECO:0000313" key="3">
    <source>
        <dbReference type="Proteomes" id="UP000004816"/>
    </source>
</evidence>
<dbReference type="STRING" id="679197.HMPREF9336_00392"/>
<proteinExistence type="predicted"/>
<dbReference type="HOGENOM" id="CLU_1703017_0_0_11"/>
<dbReference type="AlphaFoldDB" id="E5XLM3"/>
<dbReference type="Proteomes" id="UP000004816">
    <property type="component" value="Unassembled WGS sequence"/>
</dbReference>